<dbReference type="EMBL" id="SDMP01000009">
    <property type="protein sequence ID" value="RYR39351.1"/>
    <property type="molecule type" value="Genomic_DNA"/>
</dbReference>
<comment type="caution">
    <text evidence="1">The sequence shown here is derived from an EMBL/GenBank/DDBJ whole genome shotgun (WGS) entry which is preliminary data.</text>
</comment>
<organism evidence="1 2">
    <name type="scientific">Arachis hypogaea</name>
    <name type="common">Peanut</name>
    <dbReference type="NCBI Taxonomy" id="3818"/>
    <lineage>
        <taxon>Eukaryota</taxon>
        <taxon>Viridiplantae</taxon>
        <taxon>Streptophyta</taxon>
        <taxon>Embryophyta</taxon>
        <taxon>Tracheophyta</taxon>
        <taxon>Spermatophyta</taxon>
        <taxon>Magnoliopsida</taxon>
        <taxon>eudicotyledons</taxon>
        <taxon>Gunneridae</taxon>
        <taxon>Pentapetalae</taxon>
        <taxon>rosids</taxon>
        <taxon>fabids</taxon>
        <taxon>Fabales</taxon>
        <taxon>Fabaceae</taxon>
        <taxon>Papilionoideae</taxon>
        <taxon>50 kb inversion clade</taxon>
        <taxon>dalbergioids sensu lato</taxon>
        <taxon>Dalbergieae</taxon>
        <taxon>Pterocarpus clade</taxon>
        <taxon>Arachis</taxon>
    </lineage>
</organism>
<sequence length="160" mass="18679">MGEESSSTPCSSILINQMLLDQSGLRKEKIPRVRLQFDSLQLAQKFYATYVKKVAFVSKIRTTTFDRTTKEFKKPINQSIHCNREGFHEPRVKEATRKNTIAAMACRTKIMRRRLGVVEGRIEVFYSHPCCPKMVVHYHEYRELTIHVKCVIEDNDEIDI</sequence>
<dbReference type="Proteomes" id="UP000289738">
    <property type="component" value="Chromosome A09"/>
</dbReference>
<evidence type="ECO:0000313" key="1">
    <source>
        <dbReference type="EMBL" id="RYR39351.1"/>
    </source>
</evidence>
<gene>
    <name evidence="1" type="ORF">Ahy_A09g044854</name>
</gene>
<protein>
    <recommendedName>
        <fullName evidence="3">FAR1 domain-containing protein</fullName>
    </recommendedName>
</protein>
<reference evidence="1 2" key="1">
    <citation type="submission" date="2019-01" db="EMBL/GenBank/DDBJ databases">
        <title>Sequencing of cultivated peanut Arachis hypogaea provides insights into genome evolution and oil improvement.</title>
        <authorList>
            <person name="Chen X."/>
        </authorList>
    </citation>
    <scope>NUCLEOTIDE SEQUENCE [LARGE SCALE GENOMIC DNA]</scope>
    <source>
        <strain evidence="2">cv. Fuhuasheng</strain>
        <tissue evidence="1">Leaves</tissue>
    </source>
</reference>
<name>A0A445BL73_ARAHY</name>
<keyword evidence="2" id="KW-1185">Reference proteome</keyword>
<evidence type="ECO:0008006" key="3">
    <source>
        <dbReference type="Google" id="ProtNLM"/>
    </source>
</evidence>
<accession>A0A445BL73</accession>
<proteinExistence type="predicted"/>
<dbReference type="AlphaFoldDB" id="A0A445BL73"/>
<evidence type="ECO:0000313" key="2">
    <source>
        <dbReference type="Proteomes" id="UP000289738"/>
    </source>
</evidence>